<dbReference type="InterPro" id="IPR003838">
    <property type="entry name" value="ABC3_permease_C"/>
</dbReference>
<feature type="transmembrane region" description="Helical" evidence="6">
    <location>
        <begin position="374"/>
        <end position="394"/>
    </location>
</feature>
<organism evidence="8 9">
    <name type="scientific">Actinomyces denticolens</name>
    <dbReference type="NCBI Taxonomy" id="52767"/>
    <lineage>
        <taxon>Bacteria</taxon>
        <taxon>Bacillati</taxon>
        <taxon>Actinomycetota</taxon>
        <taxon>Actinomycetes</taxon>
        <taxon>Actinomycetales</taxon>
        <taxon>Actinomycetaceae</taxon>
        <taxon>Actinomyces</taxon>
    </lineage>
</organism>
<dbReference type="Proteomes" id="UP000184390">
    <property type="component" value="Unassembled WGS sequence"/>
</dbReference>
<keyword evidence="3 6" id="KW-0812">Transmembrane</keyword>
<dbReference type="EMBL" id="FQYL01000008">
    <property type="protein sequence ID" value="SHI96785.1"/>
    <property type="molecule type" value="Genomic_DNA"/>
</dbReference>
<dbReference type="RefSeq" id="WP_073453126.1">
    <property type="nucleotide sequence ID" value="NZ_FQYL01000008.1"/>
</dbReference>
<feature type="domain" description="ABC3 transporter permease C-terminal" evidence="7">
    <location>
        <begin position="66"/>
        <end position="182"/>
    </location>
</feature>
<evidence type="ECO:0000259" key="7">
    <source>
        <dbReference type="Pfam" id="PF02687"/>
    </source>
</evidence>
<dbReference type="PROSITE" id="PS51257">
    <property type="entry name" value="PROKAR_LIPOPROTEIN"/>
    <property type="match status" value="1"/>
</dbReference>
<evidence type="ECO:0000256" key="5">
    <source>
        <dbReference type="ARBA" id="ARBA00023136"/>
    </source>
</evidence>
<feature type="transmembrane region" description="Helical" evidence="6">
    <location>
        <begin position="62"/>
        <end position="84"/>
    </location>
</feature>
<comment type="caution">
    <text evidence="8">The sequence shown here is derived from an EMBL/GenBank/DDBJ whole genome shotgun (WGS) entry which is preliminary data.</text>
</comment>
<feature type="transmembrane region" description="Helical" evidence="6">
    <location>
        <begin position="203"/>
        <end position="222"/>
    </location>
</feature>
<evidence type="ECO:0000256" key="6">
    <source>
        <dbReference type="SAM" id="Phobius"/>
    </source>
</evidence>
<dbReference type="Pfam" id="PF02687">
    <property type="entry name" value="FtsX"/>
    <property type="match status" value="1"/>
</dbReference>
<accession>A0ABY1ICE0</accession>
<feature type="transmembrane region" description="Helical" evidence="6">
    <location>
        <begin position="234"/>
        <end position="257"/>
    </location>
</feature>
<keyword evidence="9" id="KW-1185">Reference proteome</keyword>
<evidence type="ECO:0000256" key="2">
    <source>
        <dbReference type="ARBA" id="ARBA00022475"/>
    </source>
</evidence>
<comment type="subcellular location">
    <subcellularLocation>
        <location evidence="1">Cell membrane</location>
        <topology evidence="1">Multi-pass membrane protein</topology>
    </subcellularLocation>
</comment>
<evidence type="ECO:0000313" key="8">
    <source>
        <dbReference type="EMBL" id="SHI96785.1"/>
    </source>
</evidence>
<feature type="transmembrane region" description="Helical" evidence="6">
    <location>
        <begin position="289"/>
        <end position="309"/>
    </location>
</feature>
<feature type="transmembrane region" description="Helical" evidence="6">
    <location>
        <begin position="321"/>
        <end position="345"/>
    </location>
</feature>
<sequence>MLRLALTDLRRNAGQWLWSLIIVAVAGACSGAQMMITRGALAAARAAGDENMIEGARVFQGWTLTAVSLSAITILTIVAALVVRQRERAHGLWRALGMRPRVLRAILLGQLAVVGALGALVGQAGAYPLARLLRPMLVEEGIVLPGAGLVPSAGDLPLLVVLAIAVSALGGLGATRRSTRAEVVSLLRGLDERRERRWRLGRAALRGTCVLGCLVGVVAAAVSAAGAEPETERAIVTITGGAFGALGAVLLAAPWLVPVVERAWTALIPARAPAWFLARRAAAHQAGRSAATVIPFTVASGLVGMFYPMKIFGASGVTPTGLFSMFGPALIVAWTGGVAVIAMGAARRRRDAALLVAAGSRPGQVRAAQALEGVIHAVTTTLLGAIIAVAVQIIG</sequence>
<feature type="transmembrane region" description="Helical" evidence="6">
    <location>
        <begin position="105"/>
        <end position="127"/>
    </location>
</feature>
<protein>
    <submittedName>
        <fullName evidence="8">ABC transport system permease protein</fullName>
    </submittedName>
</protein>
<evidence type="ECO:0000256" key="1">
    <source>
        <dbReference type="ARBA" id="ARBA00004651"/>
    </source>
</evidence>
<gene>
    <name evidence="8" type="ORF">SAMN05216246_1081</name>
</gene>
<proteinExistence type="predicted"/>
<feature type="transmembrane region" description="Helical" evidence="6">
    <location>
        <begin position="156"/>
        <end position="175"/>
    </location>
</feature>
<evidence type="ECO:0000256" key="3">
    <source>
        <dbReference type="ARBA" id="ARBA00022692"/>
    </source>
</evidence>
<evidence type="ECO:0000256" key="4">
    <source>
        <dbReference type="ARBA" id="ARBA00022989"/>
    </source>
</evidence>
<keyword evidence="2" id="KW-1003">Cell membrane</keyword>
<keyword evidence="4 6" id="KW-1133">Transmembrane helix</keyword>
<evidence type="ECO:0000313" key="9">
    <source>
        <dbReference type="Proteomes" id="UP000184390"/>
    </source>
</evidence>
<feature type="non-terminal residue" evidence="8">
    <location>
        <position position="395"/>
    </location>
</feature>
<keyword evidence="5 6" id="KW-0472">Membrane</keyword>
<reference evidence="8 9" key="1">
    <citation type="submission" date="2016-11" db="EMBL/GenBank/DDBJ databases">
        <authorList>
            <person name="Varghese N."/>
            <person name="Submissions S."/>
        </authorList>
    </citation>
    <scope>NUCLEOTIDE SEQUENCE [LARGE SCALE GENOMIC DNA]</scope>
    <source>
        <strain evidence="8 9">PA</strain>
    </source>
</reference>
<name>A0ABY1ICE0_9ACTO</name>